<evidence type="ECO:0000256" key="2">
    <source>
        <dbReference type="ARBA" id="ARBA00022695"/>
    </source>
</evidence>
<proteinExistence type="inferred from homology"/>
<dbReference type="GO" id="GO:0008893">
    <property type="term" value="F:guanosine-3',5'-bis(diphosphate) 3'-diphosphatase activity"/>
    <property type="evidence" value="ECO:0007669"/>
    <property type="project" value="UniProtKB-EC"/>
</dbReference>
<dbReference type="OrthoDB" id="9758038at2"/>
<evidence type="ECO:0000256" key="8">
    <source>
        <dbReference type="HAMAP-Rule" id="MF_00277"/>
    </source>
</evidence>
<dbReference type="CDD" id="cd04899">
    <property type="entry name" value="ACT_ACR-UUR-like_2"/>
    <property type="match status" value="1"/>
</dbReference>
<dbReference type="GO" id="GO:0008773">
    <property type="term" value="F:[protein-PII] uridylyltransferase activity"/>
    <property type="evidence" value="ECO:0007669"/>
    <property type="project" value="UniProtKB-UniRule"/>
</dbReference>
<evidence type="ECO:0000256" key="5">
    <source>
        <dbReference type="ARBA" id="ARBA00022842"/>
    </source>
</evidence>
<keyword evidence="4 8" id="KW-0378">Hydrolase</keyword>
<dbReference type="GO" id="GO:0008081">
    <property type="term" value="F:phosphoric diester hydrolase activity"/>
    <property type="evidence" value="ECO:0007669"/>
    <property type="project" value="UniProtKB-UniRule"/>
</dbReference>
<feature type="domain" description="ACT" evidence="10">
    <location>
        <begin position="742"/>
        <end position="821"/>
    </location>
</feature>
<keyword evidence="3" id="KW-0677">Repeat</keyword>
<dbReference type="EC" id="2.7.7.59" evidence="8"/>
<dbReference type="InterPro" id="IPR002934">
    <property type="entry name" value="Polymerase_NTP_transf_dom"/>
</dbReference>
<dbReference type="GO" id="GO:0006808">
    <property type="term" value="P:regulation of nitrogen utilization"/>
    <property type="evidence" value="ECO:0007669"/>
    <property type="project" value="UniProtKB-UniRule"/>
</dbReference>
<comment type="cofactor">
    <cofactor evidence="8">
        <name>Mg(2+)</name>
        <dbReference type="ChEBI" id="CHEBI:18420"/>
    </cofactor>
</comment>
<dbReference type="Pfam" id="PF08335">
    <property type="entry name" value="GlnD_UR_UTase"/>
    <property type="match status" value="1"/>
</dbReference>
<dbReference type="Pfam" id="PF01909">
    <property type="entry name" value="NTP_transf_2"/>
    <property type="match status" value="1"/>
</dbReference>
<dbReference type="Gene3D" id="3.30.70.260">
    <property type="match status" value="1"/>
</dbReference>
<dbReference type="SUPFAM" id="SSF81891">
    <property type="entry name" value="Poly A polymerase C-terminal region-like"/>
    <property type="match status" value="1"/>
</dbReference>
<dbReference type="Gene3D" id="3.30.460.10">
    <property type="entry name" value="Beta Polymerase, domain 2"/>
    <property type="match status" value="1"/>
</dbReference>
<keyword evidence="1 8" id="KW-0808">Transferase</keyword>
<dbReference type="CDD" id="cd00077">
    <property type="entry name" value="HDc"/>
    <property type="match status" value="1"/>
</dbReference>
<feature type="compositionally biased region" description="Basic and acidic residues" evidence="9">
    <location>
        <begin position="1"/>
        <end position="10"/>
    </location>
</feature>
<dbReference type="Gene3D" id="1.10.3090.10">
    <property type="entry name" value="cca-adding enzyme, domain 2"/>
    <property type="match status" value="1"/>
</dbReference>
<comment type="catalytic activity">
    <reaction evidence="8">
        <text>[protein-PII]-L-tyrosine + UTP = [protein-PII]-uridylyl-L-tyrosine + diphosphate</text>
        <dbReference type="Rhea" id="RHEA:13673"/>
        <dbReference type="Rhea" id="RHEA-COMP:12147"/>
        <dbReference type="Rhea" id="RHEA-COMP:12148"/>
        <dbReference type="ChEBI" id="CHEBI:33019"/>
        <dbReference type="ChEBI" id="CHEBI:46398"/>
        <dbReference type="ChEBI" id="CHEBI:46858"/>
        <dbReference type="ChEBI" id="CHEBI:90602"/>
        <dbReference type="EC" id="2.7.7.59"/>
    </reaction>
</comment>
<evidence type="ECO:0000313" key="13">
    <source>
        <dbReference type="Proteomes" id="UP000061569"/>
    </source>
</evidence>
<comment type="catalytic activity">
    <reaction evidence="7">
        <text>guanosine 3',5'-bis(diphosphate) + H2O = GDP + diphosphate + H(+)</text>
        <dbReference type="Rhea" id="RHEA:14253"/>
        <dbReference type="ChEBI" id="CHEBI:15377"/>
        <dbReference type="ChEBI" id="CHEBI:15378"/>
        <dbReference type="ChEBI" id="CHEBI:33019"/>
        <dbReference type="ChEBI" id="CHEBI:58189"/>
        <dbReference type="ChEBI" id="CHEBI:77828"/>
        <dbReference type="EC" id="3.1.7.2"/>
    </reaction>
</comment>
<dbReference type="SMART" id="SM00471">
    <property type="entry name" value="HDc"/>
    <property type="match status" value="1"/>
</dbReference>
<evidence type="ECO:0000256" key="6">
    <source>
        <dbReference type="ARBA" id="ARBA00023268"/>
    </source>
</evidence>
<evidence type="ECO:0000259" key="11">
    <source>
        <dbReference type="PROSITE" id="PS51831"/>
    </source>
</evidence>
<comment type="function">
    <text evidence="8">Modifies, by uridylylation and deuridylylation, the PII regulatory proteins (GlnB and homologs), in response to the nitrogen status of the cell that GlnD senses through the glutamine level. Under low glutamine levels, catalyzes the conversion of the PII proteins and UTP to PII-UMP and PPi, while under higher glutamine levels, GlnD hydrolyzes PII-UMP to PII and UMP (deuridylylation). Thus, controls uridylylation state and activity of the PII proteins, and plays an important role in the regulation of nitrogen metabolism.</text>
</comment>
<dbReference type="InterPro" id="IPR010043">
    <property type="entry name" value="UTase/UR"/>
</dbReference>
<dbReference type="NCBIfam" id="TIGR01693">
    <property type="entry name" value="UTase_glnD"/>
    <property type="match status" value="1"/>
</dbReference>
<dbReference type="SUPFAM" id="SSF55021">
    <property type="entry name" value="ACT-like"/>
    <property type="match status" value="1"/>
</dbReference>
<dbReference type="InterPro" id="IPR013546">
    <property type="entry name" value="PII_UdlTrfase/GS_AdlTrfase"/>
</dbReference>
<evidence type="ECO:0000256" key="9">
    <source>
        <dbReference type="SAM" id="MobiDB-lite"/>
    </source>
</evidence>
<evidence type="ECO:0000256" key="7">
    <source>
        <dbReference type="ARBA" id="ARBA00047968"/>
    </source>
</evidence>
<comment type="caution">
    <text evidence="8">Lacks conserved residue(s) required for the propagation of feature annotation.</text>
</comment>
<protein>
    <recommendedName>
        <fullName evidence="8">Bifunctional uridylyltransferase/uridylyl-removing enzyme</fullName>
        <shortName evidence="8">UTase/UR</shortName>
    </recommendedName>
    <alternativeName>
        <fullName evidence="8">Bifunctional [protein-PII] modification enzyme</fullName>
    </alternativeName>
    <alternativeName>
        <fullName evidence="8">Bifunctional nitrogen sensor protein</fullName>
    </alternativeName>
    <domain>
        <recommendedName>
            <fullName evidence="8">[Protein-PII] uridylyltransferase</fullName>
            <shortName evidence="8">PII uridylyltransferase</shortName>
            <shortName evidence="8">UTase</shortName>
            <ecNumber evidence="8">2.7.7.59</ecNumber>
        </recommendedName>
    </domain>
    <domain>
        <recommendedName>
            <fullName evidence="8">[Protein-PII]-UMP uridylyl-removing enzyme</fullName>
            <shortName evidence="8">UR</shortName>
            <ecNumber evidence="8">3.1.4.-</ecNumber>
        </recommendedName>
    </domain>
</protein>
<dbReference type="Pfam" id="PF01966">
    <property type="entry name" value="HD"/>
    <property type="match status" value="1"/>
</dbReference>
<dbReference type="SUPFAM" id="SSF81593">
    <property type="entry name" value="Nucleotidyltransferase substrate binding subunit/domain"/>
    <property type="match status" value="1"/>
</dbReference>
<dbReference type="HAMAP" id="MF_00277">
    <property type="entry name" value="PII_uridylyl_transf"/>
    <property type="match status" value="1"/>
</dbReference>
<accession>A0A0S2DJX8</accession>
<feature type="compositionally biased region" description="Low complexity" evidence="9">
    <location>
        <begin position="11"/>
        <end position="43"/>
    </location>
</feature>
<organism evidence="12 13">
    <name type="scientific">Lysobacter enzymogenes</name>
    <dbReference type="NCBI Taxonomy" id="69"/>
    <lineage>
        <taxon>Bacteria</taxon>
        <taxon>Pseudomonadati</taxon>
        <taxon>Pseudomonadota</taxon>
        <taxon>Gammaproteobacteria</taxon>
        <taxon>Lysobacterales</taxon>
        <taxon>Lysobacteraceae</taxon>
        <taxon>Lysobacter</taxon>
    </lineage>
</organism>
<dbReference type="STRING" id="69.GLE_3359"/>
<keyword evidence="6 8" id="KW-0511">Multifunctional enzyme</keyword>
<feature type="domain" description="HD" evidence="11">
    <location>
        <begin position="496"/>
        <end position="618"/>
    </location>
</feature>
<keyword evidence="5 8" id="KW-0460">Magnesium</keyword>
<dbReference type="EC" id="3.1.4.-" evidence="8"/>
<dbReference type="Proteomes" id="UP000061569">
    <property type="component" value="Chromosome"/>
</dbReference>
<feature type="region of interest" description="Uridylyltransferase" evidence="8">
    <location>
        <begin position="1"/>
        <end position="371"/>
    </location>
</feature>
<dbReference type="KEGG" id="lez:GLE_3359"/>
<dbReference type="PANTHER" id="PTHR47320:SF1">
    <property type="entry name" value="BIFUNCTIONAL URIDYLYLTRANSFERASE_URIDYLYL-REMOVING ENZYME"/>
    <property type="match status" value="1"/>
</dbReference>
<evidence type="ECO:0000313" key="12">
    <source>
        <dbReference type="EMBL" id="ALN58705.1"/>
    </source>
</evidence>
<dbReference type="PANTHER" id="PTHR47320">
    <property type="entry name" value="BIFUNCTIONAL URIDYLYLTRANSFERASE/URIDYLYL-REMOVING ENZYME"/>
    <property type="match status" value="1"/>
</dbReference>
<gene>
    <name evidence="8 12" type="primary">glnD</name>
    <name evidence="12" type="ORF">GLE_3359</name>
</gene>
<dbReference type="InterPro" id="IPR045865">
    <property type="entry name" value="ACT-like_dom_sf"/>
</dbReference>
<dbReference type="PATRIC" id="fig|69.6.peg.3309"/>
<sequence>MTGPVADERSATPAAAADSAADARRPCAAGANPGPNLGPNPGSDPDDGAPPAPGTPAAIRAALAAVDAALADRFDNGGDADIDKLLRARADAVDAQVRAAWRACIAEDAPLALFAVGGYGRGELFPQSDIDLLVLAEPQAQAAQAEQLGCFFASLWDAGLPVGHAVRSPAQCSEAGSDLTVLTAMLEARPIDADAVARMALQAAIAPSQVWPAREFFVAKRDELRQRHARYGDTADNLEPNLKEGPGGMRDVQTLHWMALRIIGTSDLESLVSIGQLGADEWATLERERRALSRLRFGLHLVARKREERLRFDYQKLLAERLGHVDSADNLAVEQMMQGFYRSAALVLRIGERLLQRFEEQIEGEAAPVALGAPYEAFELRRDYIAARTAGAAHEPQWPRDAAEVFALFAAWAAHDEIRGLHSQTARALAESLTRVPGYEQAEPALRERFLKLLRGPHPVHALERMARLGVLGRWIPAFSKVSGRMQFDLFHVYTVDQHTLAVLRNLARFASGVADERFSIAHEVWPRLRKPELLLLAGLFHDIAKGRGGDHSELGGDDARAFGTTMGLSESDTALVEWLVRQHLLMSVTAQKQDIADPEVIHRFASKVADREHLDHLYLLTCADIAGTSPKLWNAWKDRLLADLYTATRLALRRGLEHPVAGEERAAETREAAHAMLAAFGARDEDIAALFARMPQIAFQRGRPDQIAWQAASLRGVALGDTRVRARPVSAHGGAHAGALEVFVHSPDRDGLFAAIVATLDRLGLAIQQARVLDGPHGAIFDTFEVVPTDPRQPPSAEDVERRLAAALAGPLDKIRPARRAQPRHLRHFRIAPQIGFSDYRKGEQARPRTMLSLVCTDRPGLLADVAQTLRRQKLRVYDARIATFGERAEDVFQITDERDLALDETQQQALRDALLACLEGDHR</sequence>
<dbReference type="PROSITE" id="PS51671">
    <property type="entry name" value="ACT"/>
    <property type="match status" value="2"/>
</dbReference>
<evidence type="ECO:0000256" key="4">
    <source>
        <dbReference type="ARBA" id="ARBA00022801"/>
    </source>
</evidence>
<dbReference type="PROSITE" id="PS51831">
    <property type="entry name" value="HD"/>
    <property type="match status" value="1"/>
</dbReference>
<dbReference type="InterPro" id="IPR006674">
    <property type="entry name" value="HD_domain"/>
</dbReference>
<dbReference type="InterPro" id="IPR043519">
    <property type="entry name" value="NT_sf"/>
</dbReference>
<dbReference type="CDD" id="cd04900">
    <property type="entry name" value="ACT_UUR-like_1"/>
    <property type="match status" value="1"/>
</dbReference>
<name>A0A0S2DJX8_LYSEN</name>
<dbReference type="AlphaFoldDB" id="A0A0S2DJX8"/>
<feature type="domain" description="ACT" evidence="10">
    <location>
        <begin position="852"/>
        <end position="925"/>
    </location>
</feature>
<comment type="activity regulation">
    <text evidence="8">Uridylyltransferase (UTase) activity is inhibited by glutamine, while glutamine activates uridylyl-removing (UR) activity.</text>
</comment>
<evidence type="ECO:0000259" key="10">
    <source>
        <dbReference type="PROSITE" id="PS51671"/>
    </source>
</evidence>
<comment type="catalytic activity">
    <reaction evidence="8">
        <text>[protein-PII]-uridylyl-L-tyrosine + H2O = [protein-PII]-L-tyrosine + UMP + H(+)</text>
        <dbReference type="Rhea" id="RHEA:48600"/>
        <dbReference type="Rhea" id="RHEA-COMP:12147"/>
        <dbReference type="Rhea" id="RHEA-COMP:12148"/>
        <dbReference type="ChEBI" id="CHEBI:15377"/>
        <dbReference type="ChEBI" id="CHEBI:15378"/>
        <dbReference type="ChEBI" id="CHEBI:46858"/>
        <dbReference type="ChEBI" id="CHEBI:57865"/>
        <dbReference type="ChEBI" id="CHEBI:90602"/>
    </reaction>
</comment>
<evidence type="ECO:0000256" key="1">
    <source>
        <dbReference type="ARBA" id="ARBA00022679"/>
    </source>
</evidence>
<keyword evidence="2 8" id="KW-0548">Nucleotidyltransferase</keyword>
<dbReference type="PIRSF" id="PIRSF006288">
    <property type="entry name" value="PII_uridyltransf"/>
    <property type="match status" value="1"/>
</dbReference>
<evidence type="ECO:0000256" key="3">
    <source>
        <dbReference type="ARBA" id="ARBA00022737"/>
    </source>
</evidence>
<dbReference type="EMBL" id="CP013140">
    <property type="protein sequence ID" value="ALN58705.1"/>
    <property type="molecule type" value="Genomic_DNA"/>
</dbReference>
<dbReference type="InterPro" id="IPR003607">
    <property type="entry name" value="HD/PDEase_dom"/>
</dbReference>
<comment type="similarity">
    <text evidence="8">Belongs to the GlnD family.</text>
</comment>
<dbReference type="CDD" id="cd05401">
    <property type="entry name" value="NT_GlnE_GlnD_like"/>
    <property type="match status" value="1"/>
</dbReference>
<dbReference type="InterPro" id="IPR002912">
    <property type="entry name" value="ACT_dom"/>
</dbReference>
<reference evidence="12 13" key="1">
    <citation type="submission" date="2015-11" db="EMBL/GenBank/DDBJ databases">
        <title>Genome sequences of Lysobacter enzymogenes strain C3 and Lysobacter antibioticus ATCC 29479.</title>
        <authorList>
            <person name="Kobayashi D.Y."/>
        </authorList>
    </citation>
    <scope>NUCLEOTIDE SEQUENCE [LARGE SCALE GENOMIC DNA]</scope>
    <source>
        <strain evidence="12 13">C3</strain>
    </source>
</reference>
<comment type="domain">
    <text evidence="8">Has four distinct domains: an N-terminal nucleotidyltransferase (NT) domain responsible for UTase activity, a central HD domain that encodes UR activity, and two C-terminal ACT domains that seem to have a role in glutamine sensing.</text>
</comment>
<dbReference type="SUPFAM" id="SSF81301">
    <property type="entry name" value="Nucleotidyltransferase"/>
    <property type="match status" value="1"/>
</dbReference>
<feature type="region of interest" description="Disordered" evidence="9">
    <location>
        <begin position="1"/>
        <end position="56"/>
    </location>
</feature>